<dbReference type="PIRSF" id="PIRSF000124">
    <property type="entry name" value="UDPglc_GDPman_dh"/>
    <property type="match status" value="1"/>
</dbReference>
<feature type="binding site" evidence="11">
    <location>
        <position position="353"/>
    </location>
    <ligand>
        <name>NAD(+)</name>
        <dbReference type="ChEBI" id="CHEBI:57540"/>
    </ligand>
</feature>
<evidence type="ECO:0000256" key="3">
    <source>
        <dbReference type="ARBA" id="ARBA00012954"/>
    </source>
</evidence>
<dbReference type="EMBL" id="SORZ01000002">
    <property type="protein sequence ID" value="TPW34496.1"/>
    <property type="molecule type" value="Genomic_DNA"/>
</dbReference>
<dbReference type="GO" id="GO:0000271">
    <property type="term" value="P:polysaccharide biosynthetic process"/>
    <property type="evidence" value="ECO:0007669"/>
    <property type="project" value="InterPro"/>
</dbReference>
<dbReference type="InterPro" id="IPR028357">
    <property type="entry name" value="UDPglc_DH_bac"/>
</dbReference>
<name>A0A506UMC4_9PROT</name>
<dbReference type="Gene3D" id="1.20.5.100">
    <property type="entry name" value="Cytochrome c1, transmembrane anchor, C-terminal"/>
    <property type="match status" value="1"/>
</dbReference>
<dbReference type="SMART" id="SM00984">
    <property type="entry name" value="UDPG_MGDP_dh_C"/>
    <property type="match status" value="1"/>
</dbReference>
<dbReference type="PANTHER" id="PTHR43750:SF3">
    <property type="entry name" value="UDP-GLUCOSE 6-DEHYDROGENASE TUAD"/>
    <property type="match status" value="1"/>
</dbReference>
<feature type="binding site" evidence="10">
    <location>
        <position position="268"/>
    </location>
    <ligand>
        <name>substrate</name>
    </ligand>
</feature>
<dbReference type="EC" id="1.1.1.22" evidence="3 8"/>
<feature type="active site" description="Nucleophile" evidence="9">
    <location>
        <position position="271"/>
    </location>
</feature>
<evidence type="ECO:0000256" key="9">
    <source>
        <dbReference type="PIRSR" id="PIRSR500134-1"/>
    </source>
</evidence>
<evidence type="ECO:0000256" key="4">
    <source>
        <dbReference type="ARBA" id="ARBA00015132"/>
    </source>
</evidence>
<dbReference type="NCBIfam" id="TIGR03026">
    <property type="entry name" value="NDP-sugDHase"/>
    <property type="match status" value="1"/>
</dbReference>
<proteinExistence type="inferred from homology"/>
<comment type="pathway">
    <text evidence="1">Nucleotide-sugar biosynthesis; UDP-alpha-D-glucuronate biosynthesis; UDP-alpha-D-glucuronate from UDP-alpha-D-glucose: step 1/1.</text>
</comment>
<feature type="binding site" evidence="10">
    <location>
        <begin position="153"/>
        <end position="156"/>
    </location>
    <ligand>
        <name>substrate</name>
    </ligand>
</feature>
<dbReference type="UniPathway" id="UPA00038">
    <property type="reaction ID" value="UER00491"/>
</dbReference>
<protein>
    <recommendedName>
        <fullName evidence="4 8">UDP-glucose 6-dehydrogenase</fullName>
        <ecNumber evidence="3 8">1.1.1.22</ecNumber>
    </recommendedName>
</protein>
<dbReference type="Proteomes" id="UP000315037">
    <property type="component" value="Unassembled WGS sequence"/>
</dbReference>
<feature type="binding site" evidence="11">
    <location>
        <position position="156"/>
    </location>
    <ligand>
        <name>NAD(+)</name>
        <dbReference type="ChEBI" id="CHEBI:57540"/>
    </ligand>
</feature>
<evidence type="ECO:0000256" key="8">
    <source>
        <dbReference type="PIRNR" id="PIRNR000124"/>
    </source>
</evidence>
<evidence type="ECO:0000313" key="13">
    <source>
        <dbReference type="EMBL" id="TPW34496.1"/>
    </source>
</evidence>
<dbReference type="InterPro" id="IPR017476">
    <property type="entry name" value="UDP-Glc/GDP-Man"/>
</dbReference>
<dbReference type="InterPro" id="IPR001732">
    <property type="entry name" value="UDP-Glc/GDP-Man_DH_N"/>
</dbReference>
<dbReference type="SUPFAM" id="SSF51735">
    <property type="entry name" value="NAD(P)-binding Rossmann-fold domains"/>
    <property type="match status" value="1"/>
</dbReference>
<dbReference type="AlphaFoldDB" id="A0A506UMC4"/>
<evidence type="ECO:0000256" key="1">
    <source>
        <dbReference type="ARBA" id="ARBA00004701"/>
    </source>
</evidence>
<comment type="catalytic activity">
    <reaction evidence="7 8">
        <text>UDP-alpha-D-glucose + 2 NAD(+) + H2O = UDP-alpha-D-glucuronate + 2 NADH + 3 H(+)</text>
        <dbReference type="Rhea" id="RHEA:23596"/>
        <dbReference type="ChEBI" id="CHEBI:15377"/>
        <dbReference type="ChEBI" id="CHEBI:15378"/>
        <dbReference type="ChEBI" id="CHEBI:57540"/>
        <dbReference type="ChEBI" id="CHEBI:57945"/>
        <dbReference type="ChEBI" id="CHEBI:58052"/>
        <dbReference type="ChEBI" id="CHEBI:58885"/>
        <dbReference type="EC" id="1.1.1.22"/>
    </reaction>
</comment>
<gene>
    <name evidence="13" type="ORF">E3202_04885</name>
</gene>
<keyword evidence="14" id="KW-1185">Reference proteome</keyword>
<dbReference type="SUPFAM" id="SSF52413">
    <property type="entry name" value="UDP-glucose/GDP-mannose dehydrogenase C-terminal domain"/>
    <property type="match status" value="1"/>
</dbReference>
<dbReference type="InterPro" id="IPR036220">
    <property type="entry name" value="UDP-Glc/GDP-Man_DH_C_sf"/>
</dbReference>
<dbReference type="InterPro" id="IPR036291">
    <property type="entry name" value="NAD(P)-bd_dom_sf"/>
</dbReference>
<feature type="domain" description="UDP-glucose/GDP-mannose dehydrogenase C-terminal" evidence="12">
    <location>
        <begin position="339"/>
        <end position="443"/>
    </location>
</feature>
<keyword evidence="5 8" id="KW-0560">Oxidoreductase</keyword>
<dbReference type="Pfam" id="PF03720">
    <property type="entry name" value="UDPG_MGDP_dh_C"/>
    <property type="match status" value="1"/>
</dbReference>
<evidence type="ECO:0000259" key="12">
    <source>
        <dbReference type="SMART" id="SM00984"/>
    </source>
</evidence>
<dbReference type="GO" id="GO:0003979">
    <property type="term" value="F:UDP-glucose 6-dehydrogenase activity"/>
    <property type="evidence" value="ECO:0007669"/>
    <property type="project" value="UniProtKB-EC"/>
</dbReference>
<dbReference type="InterPro" id="IPR014027">
    <property type="entry name" value="UDP-Glc/GDP-Man_DH_C"/>
</dbReference>
<accession>A0A506UMC4</accession>
<dbReference type="Pfam" id="PF03721">
    <property type="entry name" value="UDPG_MGDP_dh_N"/>
    <property type="match status" value="1"/>
</dbReference>
<evidence type="ECO:0000256" key="6">
    <source>
        <dbReference type="ARBA" id="ARBA00023027"/>
    </source>
</evidence>
<dbReference type="Gene3D" id="3.40.50.720">
    <property type="entry name" value="NAD(P)-binding Rossmann-like Domain"/>
    <property type="match status" value="2"/>
</dbReference>
<reference evidence="13 14" key="1">
    <citation type="submission" date="2019-03" db="EMBL/GenBank/DDBJ databases">
        <title>The complete genome sequence of Neokomagataea sp. Jb2 NBRC113641.</title>
        <authorList>
            <person name="Chua K.-O."/>
            <person name="Chan K.-G."/>
            <person name="See-Too W.-S."/>
        </authorList>
    </citation>
    <scope>NUCLEOTIDE SEQUENCE [LARGE SCALE GENOMIC DNA]</scope>
    <source>
        <strain evidence="13 14">Jb2</strain>
    </source>
</reference>
<organism evidence="13 14">
    <name type="scientific">Oecophyllibacter saccharovorans</name>
    <dbReference type="NCBI Taxonomy" id="2558360"/>
    <lineage>
        <taxon>Bacteria</taxon>
        <taxon>Pseudomonadati</taxon>
        <taxon>Pseudomonadota</taxon>
        <taxon>Alphaproteobacteria</taxon>
        <taxon>Acetobacterales</taxon>
        <taxon>Acetobacteraceae</taxon>
        <taxon>Oecophyllibacter</taxon>
    </lineage>
</organism>
<dbReference type="GO" id="GO:0051287">
    <property type="term" value="F:NAD binding"/>
    <property type="evidence" value="ECO:0007669"/>
    <property type="project" value="InterPro"/>
</dbReference>
<feature type="binding site" evidence="11">
    <location>
        <position position="123"/>
    </location>
    <ligand>
        <name>NAD(+)</name>
        <dbReference type="ChEBI" id="CHEBI:57540"/>
    </ligand>
</feature>
<feature type="binding site" evidence="10">
    <location>
        <position position="346"/>
    </location>
    <ligand>
        <name>substrate</name>
    </ligand>
</feature>
<evidence type="ECO:0000256" key="5">
    <source>
        <dbReference type="ARBA" id="ARBA00023002"/>
    </source>
</evidence>
<dbReference type="InterPro" id="IPR014026">
    <property type="entry name" value="UDP-Glc/GDP-Man_DH_dimer"/>
</dbReference>
<feature type="binding site" evidence="10">
    <location>
        <position position="215"/>
    </location>
    <ligand>
        <name>substrate</name>
    </ligand>
</feature>
<evidence type="ECO:0000256" key="7">
    <source>
        <dbReference type="ARBA" id="ARBA00047473"/>
    </source>
</evidence>
<comment type="caution">
    <text evidence="13">The sequence shown here is derived from an EMBL/GenBank/DDBJ whole genome shotgun (WGS) entry which is preliminary data.</text>
</comment>
<evidence type="ECO:0000256" key="2">
    <source>
        <dbReference type="ARBA" id="ARBA00006601"/>
    </source>
</evidence>
<sequence>MIGGGYVGLVSGACLAAFGAEVTVIEQDPARLARLQSGDVPIYEPGLAALLERQRIAGRLSFCGHLAEALPGREAVFIAVGTPARRGSGHADLRYVSQVVEELARCAENLPGGRELLVVMKSTVPVGTGRDVARKLAELRPDLRFTVASNPEFLREGEAINDFMQPDRVVIGLDGQRPGADRARAFLTRLYCSETSSLTPDRLAFMGLESAELTKYAANAFLALKVTFINEMADLCEASGGVIEEVARGMGLDPRIGAAFLQPGPGYGGSCFPKDTRALATTARQKGTPMQLVETTIATNEARKRRLAERILALAATLRPLSSDPDAAERPQNGEVQIAVLGLAFKAGTDDMRDAPALTILPLLLEAGARLHLYDPQAMAQARTQLGQREGLTFAASLEDALAQAELVVVLTEWPLFRALTPQTLARLMPGRLVIDCRNLWPPEEMRAAGFTYHRLGRGLD</sequence>
<feature type="binding site" evidence="11">
    <location>
        <position position="82"/>
    </location>
    <ligand>
        <name>NAD(+)</name>
        <dbReference type="ChEBI" id="CHEBI:57540"/>
    </ligand>
</feature>
<dbReference type="GO" id="GO:0006065">
    <property type="term" value="P:UDP-glucuronate biosynthetic process"/>
    <property type="evidence" value="ECO:0007669"/>
    <property type="project" value="UniProtKB-UniPathway"/>
</dbReference>
<dbReference type="PIRSF" id="PIRSF500134">
    <property type="entry name" value="UDPglc_DH_bac"/>
    <property type="match status" value="1"/>
</dbReference>
<dbReference type="PANTHER" id="PTHR43750">
    <property type="entry name" value="UDP-GLUCOSE 6-DEHYDROGENASE TUAD"/>
    <property type="match status" value="1"/>
</dbReference>
<dbReference type="SUPFAM" id="SSF48179">
    <property type="entry name" value="6-phosphogluconate dehydrogenase C-terminal domain-like"/>
    <property type="match status" value="1"/>
</dbReference>
<keyword evidence="6 8" id="KW-0520">NAD</keyword>
<comment type="similarity">
    <text evidence="2 8">Belongs to the UDP-glucose/GDP-mannose dehydrogenase family.</text>
</comment>
<evidence type="ECO:0000256" key="10">
    <source>
        <dbReference type="PIRSR" id="PIRSR500134-2"/>
    </source>
</evidence>
<evidence type="ECO:0000256" key="11">
    <source>
        <dbReference type="PIRSR" id="PIRSR500134-3"/>
    </source>
</evidence>
<dbReference type="InterPro" id="IPR008927">
    <property type="entry name" value="6-PGluconate_DH-like_C_sf"/>
</dbReference>
<dbReference type="Pfam" id="PF00984">
    <property type="entry name" value="UDPG_MGDP_dh"/>
    <property type="match status" value="1"/>
</dbReference>
<feature type="binding site" evidence="11">
    <location>
        <position position="31"/>
    </location>
    <ligand>
        <name>NAD(+)</name>
        <dbReference type="ChEBI" id="CHEBI:57540"/>
    </ligand>
</feature>
<feature type="binding site" evidence="10">
    <location>
        <begin position="260"/>
        <end position="264"/>
    </location>
    <ligand>
        <name>substrate</name>
    </ligand>
</feature>
<evidence type="ECO:0000313" key="14">
    <source>
        <dbReference type="Proteomes" id="UP000315037"/>
    </source>
</evidence>
<feature type="binding site" evidence="11">
    <location>
        <position position="274"/>
    </location>
    <ligand>
        <name>NAD(+)</name>
        <dbReference type="ChEBI" id="CHEBI:57540"/>
    </ligand>
</feature>